<proteinExistence type="predicted"/>
<feature type="transmembrane region" description="Helical" evidence="2">
    <location>
        <begin position="272"/>
        <end position="296"/>
    </location>
</feature>
<reference evidence="4" key="1">
    <citation type="journal article" date="2019" name="Int. J. Syst. Evol. Microbiol.">
        <title>The Global Catalogue of Microorganisms (GCM) 10K type strain sequencing project: providing services to taxonomists for standard genome sequencing and annotation.</title>
        <authorList>
            <consortium name="The Broad Institute Genomics Platform"/>
            <consortium name="The Broad Institute Genome Sequencing Center for Infectious Disease"/>
            <person name="Wu L."/>
            <person name="Ma J."/>
        </authorList>
    </citation>
    <scope>NUCLEOTIDE SEQUENCE [LARGE SCALE GENOMIC DNA]</scope>
    <source>
        <strain evidence="4">JCM 16902</strain>
    </source>
</reference>
<feature type="transmembrane region" description="Helical" evidence="2">
    <location>
        <begin position="207"/>
        <end position="232"/>
    </location>
</feature>
<keyword evidence="2" id="KW-0812">Transmembrane</keyword>
<dbReference type="RefSeq" id="WP_231481456.1">
    <property type="nucleotide sequence ID" value="NZ_BAAAZO010000012.1"/>
</dbReference>
<sequence>MGTVAQHGEHSPEPDEDVGQTLPPAAEKAREQHFWIRAAVIAGIGVTILTLLGSALLSISHAPRPHHLPLGYVGTDSGRTAMAEQAGGALDYVAYGSRAEAVEGIRRMDTYGAVVVGIDSTELLKSTAASPQVAAALTALFIASDPASDSASVVPTVSEISPLPSGDSAGGSLAILLQVVVLVGTIGSVGLGRLVPRYRANWARGELPVLFLVLYALVVGTGISTLAHAFGVGNHVHYWKLALCLALINLAVTASVSGLVSLIGSAGAGVGAVLYFLLGTPISGAATALPMMPVAWRDFGQSLPPGAGATLLRRVLYFPDASLATPLLTLGLFAGTGAVVLGVVNLVAGARRRNSLANLP</sequence>
<accession>A0ABP7ARV8</accession>
<dbReference type="Proteomes" id="UP001501074">
    <property type="component" value="Unassembled WGS sequence"/>
</dbReference>
<evidence type="ECO:0000313" key="4">
    <source>
        <dbReference type="Proteomes" id="UP001501074"/>
    </source>
</evidence>
<evidence type="ECO:0008006" key="5">
    <source>
        <dbReference type="Google" id="ProtNLM"/>
    </source>
</evidence>
<organism evidence="3 4">
    <name type="scientific">Kineosporia mesophila</name>
    <dbReference type="NCBI Taxonomy" id="566012"/>
    <lineage>
        <taxon>Bacteria</taxon>
        <taxon>Bacillati</taxon>
        <taxon>Actinomycetota</taxon>
        <taxon>Actinomycetes</taxon>
        <taxon>Kineosporiales</taxon>
        <taxon>Kineosporiaceae</taxon>
        <taxon>Kineosporia</taxon>
    </lineage>
</organism>
<feature type="region of interest" description="Disordered" evidence="1">
    <location>
        <begin position="1"/>
        <end position="21"/>
    </location>
</feature>
<evidence type="ECO:0000256" key="1">
    <source>
        <dbReference type="SAM" id="MobiDB-lite"/>
    </source>
</evidence>
<evidence type="ECO:0000313" key="3">
    <source>
        <dbReference type="EMBL" id="GAA3638420.1"/>
    </source>
</evidence>
<feature type="transmembrane region" description="Helical" evidence="2">
    <location>
        <begin position="238"/>
        <end position="260"/>
    </location>
</feature>
<comment type="caution">
    <text evidence="3">The sequence shown here is derived from an EMBL/GenBank/DDBJ whole genome shotgun (WGS) entry which is preliminary data.</text>
</comment>
<keyword evidence="2" id="KW-1133">Transmembrane helix</keyword>
<gene>
    <name evidence="3" type="ORF">GCM10022223_66790</name>
</gene>
<feature type="transmembrane region" description="Helical" evidence="2">
    <location>
        <begin position="34"/>
        <end position="59"/>
    </location>
</feature>
<name>A0ABP7ARV8_9ACTN</name>
<keyword evidence="2" id="KW-0472">Membrane</keyword>
<feature type="transmembrane region" description="Helical" evidence="2">
    <location>
        <begin position="173"/>
        <end position="195"/>
    </location>
</feature>
<keyword evidence="4" id="KW-1185">Reference proteome</keyword>
<feature type="transmembrane region" description="Helical" evidence="2">
    <location>
        <begin position="327"/>
        <end position="348"/>
    </location>
</feature>
<evidence type="ECO:0000256" key="2">
    <source>
        <dbReference type="SAM" id="Phobius"/>
    </source>
</evidence>
<protein>
    <recommendedName>
        <fullName evidence="5">DUF3533 domain-containing protein</fullName>
    </recommendedName>
</protein>
<dbReference type="EMBL" id="BAAAZO010000012">
    <property type="protein sequence ID" value="GAA3638420.1"/>
    <property type="molecule type" value="Genomic_DNA"/>
</dbReference>